<dbReference type="PANTHER" id="PTHR33845">
    <property type="entry name" value="C2H2-TYPE DOMAIN-CONTAINING PROTEIN"/>
    <property type="match status" value="1"/>
</dbReference>
<dbReference type="AlphaFoldDB" id="A0A6P8IFM1"/>
<dbReference type="InParanoid" id="A0A6P8IFM1"/>
<reference evidence="3" key="1">
    <citation type="submission" date="2025-08" db="UniProtKB">
        <authorList>
            <consortium name="RefSeq"/>
        </authorList>
    </citation>
    <scope>IDENTIFICATION</scope>
    <source>
        <tissue evidence="3">Tentacle</tissue>
    </source>
</reference>
<dbReference type="RefSeq" id="XP_031565545.1">
    <property type="nucleotide sequence ID" value="XM_031709685.1"/>
</dbReference>
<evidence type="ECO:0000313" key="2">
    <source>
        <dbReference type="Proteomes" id="UP000515163"/>
    </source>
</evidence>
<organism evidence="2 3">
    <name type="scientific">Actinia tenebrosa</name>
    <name type="common">Australian red waratah sea anemone</name>
    <dbReference type="NCBI Taxonomy" id="6105"/>
    <lineage>
        <taxon>Eukaryota</taxon>
        <taxon>Metazoa</taxon>
        <taxon>Cnidaria</taxon>
        <taxon>Anthozoa</taxon>
        <taxon>Hexacorallia</taxon>
        <taxon>Actiniaria</taxon>
        <taxon>Actiniidae</taxon>
        <taxon>Actinia</taxon>
    </lineage>
</organism>
<dbReference type="PANTHER" id="PTHR33845:SF1">
    <property type="entry name" value="C2H2-TYPE DOMAIN-CONTAINING PROTEIN"/>
    <property type="match status" value="1"/>
</dbReference>
<dbReference type="Proteomes" id="UP000515163">
    <property type="component" value="Unplaced"/>
</dbReference>
<evidence type="ECO:0000256" key="1">
    <source>
        <dbReference type="SAM" id="MobiDB-lite"/>
    </source>
</evidence>
<proteinExistence type="predicted"/>
<dbReference type="KEGG" id="aten:116300759"/>
<dbReference type="OrthoDB" id="10066001at2759"/>
<evidence type="ECO:0000313" key="3">
    <source>
        <dbReference type="RefSeq" id="XP_031565545.1"/>
    </source>
</evidence>
<gene>
    <name evidence="3" type="primary">LOC116300759</name>
</gene>
<keyword evidence="2" id="KW-1185">Reference proteome</keyword>
<name>A0A6P8IFM1_ACTTE</name>
<feature type="region of interest" description="Disordered" evidence="1">
    <location>
        <begin position="230"/>
        <end position="249"/>
    </location>
</feature>
<dbReference type="GeneID" id="116300759"/>
<protein>
    <submittedName>
        <fullName evidence="3">Uncharacterized protein LOC116300759</fullName>
    </submittedName>
</protein>
<sequence>MKFLPQRYRESQSDWFGKRGISWHISVVYRRLDDKLQWQGFVHVIQSCSQDSPAVVSIMQDVLRTLKQEHPEISKAYLRQDNAGCYHSATTILSCPEISRSTGVKIARLDFSDPQGGKEAADRLAATCKSHIRVYINEGNDVVTAKQLESALLSNGGVKGVRVVSLQSIANSQETTQKIPSISKLNNFEFVSGEKIKVWRAYGIGTGKVLRIEKSSTTGEFKYFIPQATRKTQPETLTEPGAEQNVEPEDMSTDHTSQALFSCPHDGCIRVFQKVGNLERHLTSEKCTRALEKHSLMDLAKMGYKCELDEGVGVIPTLQSSSSSRGENKRHPC</sequence>
<accession>A0A6P8IFM1</accession>